<sequence length="78" mass="9058">MLYRFNSRVSAARASGCHLDMGGHHCNIYQNSLMQNLPNEKGYLSRNKITPDSIKKWHFQATFYRPDIRLYSKGPRVA</sequence>
<dbReference type="Proteomes" id="UP000554482">
    <property type="component" value="Unassembled WGS sequence"/>
</dbReference>
<name>A0A7J6X3V1_THATH</name>
<dbReference type="EMBL" id="JABWDY010006362">
    <property type="protein sequence ID" value="KAF5203737.1"/>
    <property type="molecule type" value="Genomic_DNA"/>
</dbReference>
<organism evidence="1 2">
    <name type="scientific">Thalictrum thalictroides</name>
    <name type="common">Rue-anemone</name>
    <name type="synonym">Anemone thalictroides</name>
    <dbReference type="NCBI Taxonomy" id="46969"/>
    <lineage>
        <taxon>Eukaryota</taxon>
        <taxon>Viridiplantae</taxon>
        <taxon>Streptophyta</taxon>
        <taxon>Embryophyta</taxon>
        <taxon>Tracheophyta</taxon>
        <taxon>Spermatophyta</taxon>
        <taxon>Magnoliopsida</taxon>
        <taxon>Ranunculales</taxon>
        <taxon>Ranunculaceae</taxon>
        <taxon>Thalictroideae</taxon>
        <taxon>Thalictrum</taxon>
    </lineage>
</organism>
<comment type="caution">
    <text evidence="1">The sequence shown here is derived from an EMBL/GenBank/DDBJ whole genome shotgun (WGS) entry which is preliminary data.</text>
</comment>
<proteinExistence type="predicted"/>
<gene>
    <name evidence="1" type="ORF">FRX31_006676</name>
</gene>
<protein>
    <submittedName>
        <fullName evidence="1">Uncharacterized protein</fullName>
    </submittedName>
</protein>
<evidence type="ECO:0000313" key="1">
    <source>
        <dbReference type="EMBL" id="KAF5203737.1"/>
    </source>
</evidence>
<reference evidence="1 2" key="1">
    <citation type="submission" date="2020-06" db="EMBL/GenBank/DDBJ databases">
        <title>Transcriptomic and genomic resources for Thalictrum thalictroides and T. hernandezii: Facilitating candidate gene discovery in an emerging model plant lineage.</title>
        <authorList>
            <person name="Arias T."/>
            <person name="Riano-Pachon D.M."/>
            <person name="Di Stilio V.S."/>
        </authorList>
    </citation>
    <scope>NUCLEOTIDE SEQUENCE [LARGE SCALE GENOMIC DNA]</scope>
    <source>
        <strain evidence="2">cv. WT478/WT964</strain>
        <tissue evidence="1">Leaves</tissue>
    </source>
</reference>
<accession>A0A7J6X3V1</accession>
<dbReference type="AlphaFoldDB" id="A0A7J6X3V1"/>
<keyword evidence="2" id="KW-1185">Reference proteome</keyword>
<evidence type="ECO:0000313" key="2">
    <source>
        <dbReference type="Proteomes" id="UP000554482"/>
    </source>
</evidence>